<dbReference type="AlphaFoldDB" id="A0AAW9K6G7"/>
<feature type="non-terminal residue" evidence="2">
    <location>
        <position position="1"/>
    </location>
</feature>
<dbReference type="Pfam" id="PF05239">
    <property type="entry name" value="PRC"/>
    <property type="match status" value="1"/>
</dbReference>
<protein>
    <submittedName>
        <fullName evidence="2">YlmC/YmxH family sporulation protein</fullName>
    </submittedName>
</protein>
<evidence type="ECO:0000313" key="2">
    <source>
        <dbReference type="EMBL" id="MDZ7543254.1"/>
    </source>
</evidence>
<dbReference type="InterPro" id="IPR027275">
    <property type="entry name" value="PRC-brl_dom"/>
</dbReference>
<proteinExistence type="predicted"/>
<evidence type="ECO:0000259" key="1">
    <source>
        <dbReference type="Pfam" id="PF05239"/>
    </source>
</evidence>
<dbReference type="SUPFAM" id="SSF50346">
    <property type="entry name" value="PRC-barrel domain"/>
    <property type="match status" value="1"/>
</dbReference>
<feature type="domain" description="PRC-barrel" evidence="1">
    <location>
        <begin position="10"/>
        <end position="87"/>
    </location>
</feature>
<dbReference type="PANTHER" id="PTHR40061">
    <property type="entry name" value="SPORULATION PROTEIN YLMC-RELATED"/>
    <property type="match status" value="1"/>
</dbReference>
<dbReference type="InterPro" id="IPR011033">
    <property type="entry name" value="PRC_barrel-like_sf"/>
</dbReference>
<evidence type="ECO:0000313" key="3">
    <source>
        <dbReference type="Proteomes" id="UP001288944"/>
    </source>
</evidence>
<dbReference type="EMBL" id="WNUR01000984">
    <property type="protein sequence ID" value="MDZ7543254.1"/>
    <property type="molecule type" value="Genomic_DNA"/>
</dbReference>
<dbReference type="NCBIfam" id="TIGR02888">
    <property type="entry name" value="spore_YlmC_YmxH"/>
    <property type="match status" value="1"/>
</dbReference>
<sequence length="93" mass="10673">PKREYKYRLLSDLERFEIFNTEEAEKYDTQQALDFIIDEDGNLQFVVAAVAGSKLGLFGGREYVEIPWNYVTKVGANVIVVSADKEKIRRARA</sequence>
<name>A0AAW9K6G7_CLOPF</name>
<dbReference type="Proteomes" id="UP001288944">
    <property type="component" value="Unassembled WGS sequence"/>
</dbReference>
<reference evidence="2" key="1">
    <citation type="submission" date="2019-11" db="EMBL/GenBank/DDBJ databases">
        <title>Characterization of Clostridium perfringens isolates from swine manure treated agricultural soils.</title>
        <authorList>
            <person name="Wushke S.T."/>
        </authorList>
    </citation>
    <scope>NUCLEOTIDE SEQUENCE</scope>
    <source>
        <strain evidence="2">X62</strain>
    </source>
</reference>
<accession>A0AAW9K6G7</accession>
<dbReference type="Gene3D" id="2.30.30.240">
    <property type="entry name" value="PRC-barrel domain"/>
    <property type="match status" value="1"/>
</dbReference>
<organism evidence="2 3">
    <name type="scientific">Clostridium perfringens</name>
    <dbReference type="NCBI Taxonomy" id="1502"/>
    <lineage>
        <taxon>Bacteria</taxon>
        <taxon>Bacillati</taxon>
        <taxon>Bacillota</taxon>
        <taxon>Clostridia</taxon>
        <taxon>Eubacteriales</taxon>
        <taxon>Clostridiaceae</taxon>
        <taxon>Clostridium</taxon>
    </lineage>
</organism>
<comment type="caution">
    <text evidence="2">The sequence shown here is derived from an EMBL/GenBank/DDBJ whole genome shotgun (WGS) entry which is preliminary data.</text>
</comment>
<dbReference type="PANTHER" id="PTHR40061:SF1">
    <property type="entry name" value="SPORULATION PROTEIN YLMC-RELATED"/>
    <property type="match status" value="1"/>
</dbReference>
<gene>
    <name evidence="2" type="ORF">GNF83_19155</name>
</gene>
<dbReference type="InterPro" id="IPR014238">
    <property type="entry name" value="Spore_YlmC/YmxH"/>
</dbReference>